<reference evidence="3" key="1">
    <citation type="submission" date="2020-08" db="EMBL/GenBank/DDBJ databases">
        <title>Genomic Encyclopedia of Type Strains, Phase IV (KMG-IV): sequencing the most valuable type-strain genomes for metagenomic binning, comparative biology and taxonomic classification.</title>
        <authorList>
            <person name="Goeker M."/>
        </authorList>
    </citation>
    <scope>NUCLEOTIDE SEQUENCE [LARGE SCALE GENOMIC DNA]</scope>
    <source>
        <strain evidence="3">DSM 105720</strain>
    </source>
</reference>
<gene>
    <name evidence="3" type="ORF">GGR06_003479</name>
</gene>
<dbReference type="InterPro" id="IPR035376">
    <property type="entry name" value="NigD_C"/>
</dbReference>
<dbReference type="InterPro" id="IPR024299">
    <property type="entry name" value="NigD-like_OB_dom"/>
</dbReference>
<dbReference type="Proteomes" id="UP000560658">
    <property type="component" value="Unassembled WGS sequence"/>
</dbReference>
<accession>A0A840D0P7</accession>
<dbReference type="Gene3D" id="2.40.50.500">
    <property type="entry name" value="NigD-like N-terminal OB domain"/>
    <property type="match status" value="1"/>
</dbReference>
<comment type="caution">
    <text evidence="3">The sequence shown here is derived from an EMBL/GenBank/DDBJ whole genome shotgun (WGS) entry which is preliminary data.</text>
</comment>
<evidence type="ECO:0000259" key="2">
    <source>
        <dbReference type="Pfam" id="PF17415"/>
    </source>
</evidence>
<dbReference type="Pfam" id="PF17415">
    <property type="entry name" value="NigD_C"/>
    <property type="match status" value="1"/>
</dbReference>
<evidence type="ECO:0000259" key="1">
    <source>
        <dbReference type="Pfam" id="PF12667"/>
    </source>
</evidence>
<evidence type="ECO:0008006" key="5">
    <source>
        <dbReference type="Google" id="ProtNLM"/>
    </source>
</evidence>
<feature type="domain" description="NigD-like C-terminal" evidence="2">
    <location>
        <begin position="112"/>
        <end position="213"/>
    </location>
</feature>
<dbReference type="EMBL" id="JACIER010000017">
    <property type="protein sequence ID" value="MBB4045660.1"/>
    <property type="molecule type" value="Genomic_DNA"/>
</dbReference>
<protein>
    <recommendedName>
        <fullName evidence="5">NigD-like protein</fullName>
    </recommendedName>
</protein>
<feature type="domain" description="NigD-like N-terminal OB" evidence="1">
    <location>
        <begin position="35"/>
        <end position="98"/>
    </location>
</feature>
<dbReference type="InterPro" id="IPR038179">
    <property type="entry name" value="NigD-like_N_sf"/>
</dbReference>
<proteinExistence type="predicted"/>
<dbReference type="InterPro" id="IPR038143">
    <property type="entry name" value="NigD-like_C_dom_sf"/>
</dbReference>
<evidence type="ECO:0000313" key="3">
    <source>
        <dbReference type="EMBL" id="MBB4045660.1"/>
    </source>
</evidence>
<evidence type="ECO:0000313" key="4">
    <source>
        <dbReference type="Proteomes" id="UP000560658"/>
    </source>
</evidence>
<dbReference type="RefSeq" id="WP_044163200.1">
    <property type="nucleotide sequence ID" value="NZ_JACIER010000017.1"/>
</dbReference>
<keyword evidence="4" id="KW-1185">Reference proteome</keyword>
<dbReference type="Pfam" id="PF12667">
    <property type="entry name" value="NigD_N"/>
    <property type="match status" value="1"/>
</dbReference>
<name>A0A840D0P7_9BACE</name>
<sequence>MRGLKLHIICFWALLLTVTACGDDEYYYPSVQLEFVTVEAGADGTLQRLIPDKGEALPISKDRTGSTIASNSSRRVLSNYEKVSSGGVSSAVIYAVQSLVAPEPKSRNEDPYKDGVVTDPVDVTSIWLGGGYLNMILNLKVKGDVQHVFGMVEEEVIEETPFETEVTLLLYHNASGDLEWYNRRAYISVPLAKYVKEGQTKKVTVRFKYYTYDKAGNKVEEDKYMEPGFDYVVSGN</sequence>
<dbReference type="Gene3D" id="2.60.40.2370">
    <property type="entry name" value="NigD-like, C-terminal beta sandwich domain"/>
    <property type="match status" value="1"/>
</dbReference>
<dbReference type="PROSITE" id="PS51257">
    <property type="entry name" value="PROKAR_LIPOPROTEIN"/>
    <property type="match status" value="1"/>
</dbReference>
<dbReference type="AlphaFoldDB" id="A0A840D0P7"/>
<organism evidence="3 4">
    <name type="scientific">Bacteroides reticulotermitis</name>
    <dbReference type="NCBI Taxonomy" id="1133319"/>
    <lineage>
        <taxon>Bacteria</taxon>
        <taxon>Pseudomonadati</taxon>
        <taxon>Bacteroidota</taxon>
        <taxon>Bacteroidia</taxon>
        <taxon>Bacteroidales</taxon>
        <taxon>Bacteroidaceae</taxon>
        <taxon>Bacteroides</taxon>
    </lineage>
</organism>